<accession>A0AAD5PIB0</accession>
<feature type="domain" description="RRM" evidence="8">
    <location>
        <begin position="484"/>
        <end position="556"/>
    </location>
</feature>
<evidence type="ECO:0000256" key="4">
    <source>
        <dbReference type="ARBA" id="ARBA00023242"/>
    </source>
</evidence>
<feature type="region of interest" description="Disordered" evidence="6">
    <location>
        <begin position="216"/>
        <end position="288"/>
    </location>
</feature>
<dbReference type="CDD" id="cd12320">
    <property type="entry name" value="RRM6_RBM19_RRM5_MRD1"/>
    <property type="match status" value="1"/>
</dbReference>
<evidence type="ECO:0000256" key="6">
    <source>
        <dbReference type="SAM" id="MobiDB-lite"/>
    </source>
</evidence>
<evidence type="ECO:0000256" key="2">
    <source>
        <dbReference type="ARBA" id="ARBA00022737"/>
    </source>
</evidence>
<keyword evidence="10" id="KW-1185">Reference proteome</keyword>
<dbReference type="InterPro" id="IPR000504">
    <property type="entry name" value="RRM_dom"/>
</dbReference>
<keyword evidence="4" id="KW-0539">Nucleus</keyword>
<evidence type="ECO:0000259" key="8">
    <source>
        <dbReference type="PROSITE" id="PS50102"/>
    </source>
</evidence>
<dbReference type="GO" id="GO:0003729">
    <property type="term" value="F:mRNA binding"/>
    <property type="evidence" value="ECO:0007669"/>
    <property type="project" value="TreeGrafter"/>
</dbReference>
<reference evidence="9" key="1">
    <citation type="journal article" date="2022" name="IScience">
        <title>Evolution of zygomycete secretomes and the origins of terrestrial fungal ecologies.</title>
        <authorList>
            <person name="Chang Y."/>
            <person name="Wang Y."/>
            <person name="Mondo S."/>
            <person name="Ahrendt S."/>
            <person name="Andreopoulos W."/>
            <person name="Barry K."/>
            <person name="Beard J."/>
            <person name="Benny G.L."/>
            <person name="Blankenship S."/>
            <person name="Bonito G."/>
            <person name="Cuomo C."/>
            <person name="Desiro A."/>
            <person name="Gervers K.A."/>
            <person name="Hundley H."/>
            <person name="Kuo A."/>
            <person name="LaButti K."/>
            <person name="Lang B.F."/>
            <person name="Lipzen A."/>
            <person name="O'Donnell K."/>
            <person name="Pangilinan J."/>
            <person name="Reynolds N."/>
            <person name="Sandor L."/>
            <person name="Smith M.E."/>
            <person name="Tsang A."/>
            <person name="Grigoriev I.V."/>
            <person name="Stajich J.E."/>
            <person name="Spatafora J.W."/>
        </authorList>
    </citation>
    <scope>NUCLEOTIDE SEQUENCE</scope>
    <source>
        <strain evidence="9">RSA 2281</strain>
    </source>
</reference>
<dbReference type="PANTHER" id="PTHR48039:SF5">
    <property type="entry name" value="RNA-BINDING PROTEIN 28"/>
    <property type="match status" value="1"/>
</dbReference>
<feature type="domain" description="RRM" evidence="8">
    <location>
        <begin position="37"/>
        <end position="114"/>
    </location>
</feature>
<sequence length="814" mass="92393">MVVRSLFNNNFDLRIFACKVGKILLNVFAIVFLFTRSRLCVKNLPKYLTEEDLRKHFASKGEVTDAKLMKTAQGRSRRFGFIGYRTEQAAQEALDYFNNTFINMSKIVVEKAIPYGSDDLNRPWSKYSQGSTAFDKVNGPTPKKQGEFEVEETDAYREQQEKMKEHINTFNNAENDPKLQEYLGVMTSRSKGKTWANDDVAVLEQGKNEEEAIQKIAADSDDDLYDDLPPKKSETDENDGENEDDDEKIDQDEHMEMNDNEGNEPSSKPMDVDEDNKNQQTHQGREPMDVTDQIEDTGRLFVRNLAYACTEDDLRELFSQYGPLSEIHMPISKDTKRPKGFAYITFALPEHAVKAHKAMDMKNFQGRLIHILPSKEKPQQKEEDILGPNGMKMSKFKQQKELDRKKNAGSDFNWNSLYMSSDAVAESIANRLGIDKATLLNPNADNMAVRLALAETEIVNETKKFFEQHGIVLDSFGGKGRSETILLVKNTPYGTSEDDMRELFGRFGELGRVLVPPAKTMAVVEFLEPSEARAALKQLAYRRYKDTLIYLEKAPNGLFKEKFNPDMLKQTKENAKQVVSGADFIALDEGDVDDSNIGTLFVKNLNFKTTPDRLRKAFESIEGYRSSRINVKPDAKNPGQNLSMGFGFIEFKTKEFAEKALRAMQGYTLDGHVLQLKFSNANTSATTSKSEKKPETTKLMVRNIPFEATKKDLQELFGTHGKLESVRLPNKATGGHRGFAFLNFSTKQEAKNVYDAMGNIHLYGRHLVLEWAKADEGVDALREKTGKSFAKEERIGGRLNKKRKIEEANDEEEF</sequence>
<proteinExistence type="predicted"/>
<dbReference type="SUPFAM" id="SSF54928">
    <property type="entry name" value="RNA-binding domain, RBD"/>
    <property type="match status" value="4"/>
</dbReference>
<dbReference type="Proteomes" id="UP001209540">
    <property type="component" value="Unassembled WGS sequence"/>
</dbReference>
<protein>
    <recommendedName>
        <fullName evidence="8">RRM domain-containing protein</fullName>
    </recommendedName>
</protein>
<dbReference type="GO" id="GO:0005730">
    <property type="term" value="C:nucleolus"/>
    <property type="evidence" value="ECO:0007669"/>
    <property type="project" value="TreeGrafter"/>
</dbReference>
<dbReference type="PROSITE" id="PS50102">
    <property type="entry name" value="RRM"/>
    <property type="match status" value="5"/>
</dbReference>
<dbReference type="SMART" id="SM00360">
    <property type="entry name" value="RRM"/>
    <property type="match status" value="5"/>
</dbReference>
<evidence type="ECO:0000256" key="1">
    <source>
        <dbReference type="ARBA" id="ARBA00004123"/>
    </source>
</evidence>
<reference evidence="9" key="2">
    <citation type="submission" date="2023-02" db="EMBL/GenBank/DDBJ databases">
        <authorList>
            <consortium name="DOE Joint Genome Institute"/>
            <person name="Mondo S.J."/>
            <person name="Chang Y."/>
            <person name="Wang Y."/>
            <person name="Ahrendt S."/>
            <person name="Andreopoulos W."/>
            <person name="Barry K."/>
            <person name="Beard J."/>
            <person name="Benny G.L."/>
            <person name="Blankenship S."/>
            <person name="Bonito G."/>
            <person name="Cuomo C."/>
            <person name="Desiro A."/>
            <person name="Gervers K.A."/>
            <person name="Hundley H."/>
            <person name="Kuo A."/>
            <person name="LaButti K."/>
            <person name="Lang B.F."/>
            <person name="Lipzen A."/>
            <person name="O'Donnell K."/>
            <person name="Pangilinan J."/>
            <person name="Reynolds N."/>
            <person name="Sandor L."/>
            <person name="Smith M.W."/>
            <person name="Tsang A."/>
            <person name="Grigoriev I.V."/>
            <person name="Stajich J.E."/>
            <person name="Spatafora J.W."/>
        </authorList>
    </citation>
    <scope>NUCLEOTIDE SEQUENCE</scope>
    <source>
        <strain evidence="9">RSA 2281</strain>
    </source>
</reference>
<feature type="compositionally biased region" description="Acidic residues" evidence="6">
    <location>
        <begin position="236"/>
        <end position="250"/>
    </location>
</feature>
<dbReference type="EMBL" id="JAIXMP010000004">
    <property type="protein sequence ID" value="KAI9274282.1"/>
    <property type="molecule type" value="Genomic_DNA"/>
</dbReference>
<dbReference type="Gene3D" id="3.30.70.330">
    <property type="match status" value="5"/>
</dbReference>
<evidence type="ECO:0000313" key="9">
    <source>
        <dbReference type="EMBL" id="KAI9274282.1"/>
    </source>
</evidence>
<evidence type="ECO:0000313" key="10">
    <source>
        <dbReference type="Proteomes" id="UP001209540"/>
    </source>
</evidence>
<comment type="subcellular location">
    <subcellularLocation>
        <location evidence="1">Nucleus</location>
    </subcellularLocation>
</comment>
<keyword evidence="7" id="KW-1133">Transmembrane helix</keyword>
<feature type="domain" description="RRM" evidence="8">
    <location>
        <begin position="697"/>
        <end position="774"/>
    </location>
</feature>
<dbReference type="AlphaFoldDB" id="A0AAD5PIB0"/>
<keyword evidence="7" id="KW-0812">Transmembrane</keyword>
<feature type="transmembrane region" description="Helical" evidence="7">
    <location>
        <begin position="12"/>
        <end position="34"/>
    </location>
</feature>
<dbReference type="CDD" id="cd12317">
    <property type="entry name" value="RRM4_RBM19_RRM3_MRD1"/>
    <property type="match status" value="1"/>
</dbReference>
<comment type="caution">
    <text evidence="9">The sequence shown here is derived from an EMBL/GenBank/DDBJ whole genome shotgun (WGS) entry which is preliminary data.</text>
</comment>
<dbReference type="CDD" id="cd12565">
    <property type="entry name" value="RRM1_MRD1"/>
    <property type="match status" value="1"/>
</dbReference>
<dbReference type="PANTHER" id="PTHR48039">
    <property type="entry name" value="RNA-BINDING MOTIF PROTEIN 14B"/>
    <property type="match status" value="1"/>
</dbReference>
<organism evidence="9 10">
    <name type="scientific">Phascolomyces articulosus</name>
    <dbReference type="NCBI Taxonomy" id="60185"/>
    <lineage>
        <taxon>Eukaryota</taxon>
        <taxon>Fungi</taxon>
        <taxon>Fungi incertae sedis</taxon>
        <taxon>Mucoromycota</taxon>
        <taxon>Mucoromycotina</taxon>
        <taxon>Mucoromycetes</taxon>
        <taxon>Mucorales</taxon>
        <taxon>Lichtheimiaceae</taxon>
        <taxon>Phascolomyces</taxon>
    </lineage>
</organism>
<dbReference type="Pfam" id="PF00076">
    <property type="entry name" value="RRM_1"/>
    <property type="match status" value="5"/>
</dbReference>
<keyword evidence="3 5" id="KW-0694">RNA-binding</keyword>
<gene>
    <name evidence="9" type="ORF">BDA99DRAFT_545445</name>
</gene>
<name>A0AAD5PIB0_9FUNG</name>
<dbReference type="InterPro" id="IPR035979">
    <property type="entry name" value="RBD_domain_sf"/>
</dbReference>
<keyword evidence="2" id="KW-0677">Repeat</keyword>
<dbReference type="InterPro" id="IPR012677">
    <property type="entry name" value="Nucleotide-bd_a/b_plait_sf"/>
</dbReference>
<feature type="domain" description="RRM" evidence="8">
    <location>
        <begin position="598"/>
        <end position="681"/>
    </location>
</feature>
<evidence type="ECO:0000256" key="7">
    <source>
        <dbReference type="SAM" id="Phobius"/>
    </source>
</evidence>
<evidence type="ECO:0000256" key="3">
    <source>
        <dbReference type="ARBA" id="ARBA00022884"/>
    </source>
</evidence>
<evidence type="ECO:0000256" key="5">
    <source>
        <dbReference type="PROSITE-ProRule" id="PRU00176"/>
    </source>
</evidence>
<keyword evidence="7" id="KW-0472">Membrane</keyword>
<dbReference type="InterPro" id="IPR051945">
    <property type="entry name" value="RRM_MRD1_RNA_proc_ribogen"/>
</dbReference>
<feature type="domain" description="RRM" evidence="8">
    <location>
        <begin position="298"/>
        <end position="376"/>
    </location>
</feature>